<dbReference type="EMBL" id="CAACVR010000067">
    <property type="protein sequence ID" value="VEU23899.1"/>
    <property type="molecule type" value="Genomic_DNA"/>
</dbReference>
<evidence type="ECO:0000259" key="1">
    <source>
        <dbReference type="Pfam" id="PF12680"/>
    </source>
</evidence>
<sequence length="137" mass="15609">MSNPVERLFSCVNSGHMAEALKYVDENCIFEAQGPSSVPIYGTYKGYEGVKRFFRTLSELFDTEKFEFRKWAEADDYVFAYGYMQHRVKKTDKVFKCEWSLVCRVEGGKIVSYKMFEDTAALQEAYGEDGGPAGGAR</sequence>
<dbReference type="SUPFAM" id="SSF54427">
    <property type="entry name" value="NTF2-like"/>
    <property type="match status" value="1"/>
</dbReference>
<organism evidence="2 3">
    <name type="scientific">Brettanomyces naardenensis</name>
    <name type="common">Yeast</name>
    <dbReference type="NCBI Taxonomy" id="13370"/>
    <lineage>
        <taxon>Eukaryota</taxon>
        <taxon>Fungi</taxon>
        <taxon>Dikarya</taxon>
        <taxon>Ascomycota</taxon>
        <taxon>Saccharomycotina</taxon>
        <taxon>Pichiomycetes</taxon>
        <taxon>Pichiales</taxon>
        <taxon>Pichiaceae</taxon>
        <taxon>Brettanomyces</taxon>
    </lineage>
</organism>
<dbReference type="InterPro" id="IPR037401">
    <property type="entry name" value="SnoaL-like"/>
</dbReference>
<evidence type="ECO:0000313" key="2">
    <source>
        <dbReference type="EMBL" id="VEU23899.1"/>
    </source>
</evidence>
<dbReference type="AlphaFoldDB" id="A0A448YSK6"/>
<gene>
    <name evidence="2" type="ORF">BRENAR_LOCUS4628</name>
</gene>
<keyword evidence="3" id="KW-1185">Reference proteome</keyword>
<dbReference type="InParanoid" id="A0A448YSK6"/>
<dbReference type="PANTHER" id="PTHR41252:SF1">
    <property type="entry name" value="BLR2505 PROTEIN"/>
    <property type="match status" value="1"/>
</dbReference>
<proteinExistence type="predicted"/>
<dbReference type="InterPro" id="IPR032710">
    <property type="entry name" value="NTF2-like_dom_sf"/>
</dbReference>
<name>A0A448YSK6_BRENA</name>
<evidence type="ECO:0000313" key="3">
    <source>
        <dbReference type="Proteomes" id="UP000290900"/>
    </source>
</evidence>
<dbReference type="Pfam" id="PF12680">
    <property type="entry name" value="SnoaL_2"/>
    <property type="match status" value="1"/>
</dbReference>
<dbReference type="PANTHER" id="PTHR41252">
    <property type="entry name" value="BLR2505 PROTEIN"/>
    <property type="match status" value="1"/>
</dbReference>
<feature type="domain" description="SnoaL-like" evidence="1">
    <location>
        <begin position="5"/>
        <end position="113"/>
    </location>
</feature>
<dbReference type="Proteomes" id="UP000290900">
    <property type="component" value="Unassembled WGS sequence"/>
</dbReference>
<dbReference type="Gene3D" id="3.10.450.50">
    <property type="match status" value="1"/>
</dbReference>
<accession>A0A448YSK6</accession>
<protein>
    <submittedName>
        <fullName evidence="2">DEKNAAC105284</fullName>
    </submittedName>
</protein>
<reference evidence="2 3" key="1">
    <citation type="submission" date="2018-12" db="EMBL/GenBank/DDBJ databases">
        <authorList>
            <person name="Tiukova I."/>
            <person name="Dainat J."/>
        </authorList>
    </citation>
    <scope>NUCLEOTIDE SEQUENCE [LARGE SCALE GENOMIC DNA]</scope>
</reference>